<dbReference type="SUPFAM" id="SSF53448">
    <property type="entry name" value="Nucleotide-diphospho-sugar transferases"/>
    <property type="match status" value="1"/>
</dbReference>
<protein>
    <recommendedName>
        <fullName evidence="3">2-phospho-L-lactate guanylyltransferase</fullName>
    </recommendedName>
</protein>
<dbReference type="InterPro" id="IPR029044">
    <property type="entry name" value="Nucleotide-diphossugar_trans"/>
</dbReference>
<reference evidence="2" key="1">
    <citation type="submission" date="2016-10" db="EMBL/GenBank/DDBJ databases">
        <authorList>
            <person name="Varghese N."/>
            <person name="Submissions S."/>
        </authorList>
    </citation>
    <scope>NUCLEOTIDE SEQUENCE [LARGE SCALE GENOMIC DNA]</scope>
    <source>
        <strain evidence="2">DSM 44718</strain>
    </source>
</reference>
<proteinExistence type="predicted"/>
<dbReference type="STRING" id="137265.SAMN05421684_3279"/>
<gene>
    <name evidence="1" type="ORF">SAMN05421684_3279</name>
</gene>
<dbReference type="AlphaFoldDB" id="A0A1H3QXQ3"/>
<dbReference type="EMBL" id="FNQB01000002">
    <property type="protein sequence ID" value="SDZ18136.1"/>
    <property type="molecule type" value="Genomic_DNA"/>
</dbReference>
<evidence type="ECO:0000313" key="1">
    <source>
        <dbReference type="EMBL" id="SDZ18136.1"/>
    </source>
</evidence>
<sequence length="199" mass="20711">MIVVLLTQVTWAPPGIELEKWRHALAEDVVDLLATLNEVDPAIAATPADRPLAEAVAWPSMQVYEVPSTTVNATFAAAAADGYDQAAVIAADVPDLPGLILGKLFRPLTTKTVAVAPNEGPGLLGVASRLPAPDWLPELDLDGDVAATTIRPHAPNPAEVATAPPWRRLRGPADLATLDQAVEGWDATRALLSGGGLSG</sequence>
<evidence type="ECO:0000313" key="2">
    <source>
        <dbReference type="Proteomes" id="UP000199632"/>
    </source>
</evidence>
<accession>A0A1H3QXQ3</accession>
<dbReference type="Proteomes" id="UP000199632">
    <property type="component" value="Unassembled WGS sequence"/>
</dbReference>
<organism evidence="1 2">
    <name type="scientific">Asanoa ishikariensis</name>
    <dbReference type="NCBI Taxonomy" id="137265"/>
    <lineage>
        <taxon>Bacteria</taxon>
        <taxon>Bacillati</taxon>
        <taxon>Actinomycetota</taxon>
        <taxon>Actinomycetes</taxon>
        <taxon>Micromonosporales</taxon>
        <taxon>Micromonosporaceae</taxon>
        <taxon>Asanoa</taxon>
    </lineage>
</organism>
<keyword evidence="2" id="KW-1185">Reference proteome</keyword>
<dbReference type="Gene3D" id="3.90.550.10">
    <property type="entry name" value="Spore Coat Polysaccharide Biosynthesis Protein SpsA, Chain A"/>
    <property type="match status" value="1"/>
</dbReference>
<evidence type="ECO:0008006" key="3">
    <source>
        <dbReference type="Google" id="ProtNLM"/>
    </source>
</evidence>
<name>A0A1H3QXQ3_9ACTN</name>